<keyword evidence="4" id="KW-1185">Reference proteome</keyword>
<dbReference type="Gene3D" id="2.30.30.40">
    <property type="entry name" value="SH3 Domains"/>
    <property type="match status" value="1"/>
</dbReference>
<organism evidence="3 4">
    <name type="scientific">Paracoccus siganidrum</name>
    <dbReference type="NCBI Taxonomy" id="1276757"/>
    <lineage>
        <taxon>Bacteria</taxon>
        <taxon>Pseudomonadati</taxon>
        <taxon>Pseudomonadota</taxon>
        <taxon>Alphaproteobacteria</taxon>
        <taxon>Rhodobacterales</taxon>
        <taxon>Paracoccaceae</taxon>
        <taxon>Paracoccus</taxon>
    </lineage>
</organism>
<evidence type="ECO:0000313" key="4">
    <source>
        <dbReference type="Proteomes" id="UP000283587"/>
    </source>
</evidence>
<comment type="caution">
    <text evidence="3">The sequence shown here is derived from an EMBL/GenBank/DDBJ whole genome shotgun (WGS) entry which is preliminary data.</text>
</comment>
<evidence type="ECO:0000313" key="3">
    <source>
        <dbReference type="EMBL" id="RJL18022.1"/>
    </source>
</evidence>
<dbReference type="RefSeq" id="WP_119897769.1">
    <property type="nucleotide sequence ID" value="NZ_QNRC01000005.1"/>
</dbReference>
<sequence>MIRLFLLIAATLAGFYVLLAAFGDPGARPIASQVPEPATAAPPAPPAEEGTLAEALGEGAGTGAEGEPPADLVQASSQTPEQVQRFPGPPLEPSPEHAGQAPQPAAGQPPAGAEGPILYVTGSRVNMRAGPSTGDAVLTALTAGTAVEALGPTDAAWVNIRAPGGQVGYVSGQFLSGSAN</sequence>
<reference evidence="4" key="1">
    <citation type="submission" date="2018-09" db="EMBL/GenBank/DDBJ databases">
        <title>Paracoccus onubensis nov. sp. a moderate halophilic bacterium isolated from Gruta de las Maravillas (Aracena, Spain).</title>
        <authorList>
            <person name="Jurado V."/>
            <person name="Gutierrez-Patricio S."/>
            <person name="Gonzalez-Pimentel J.L."/>
            <person name="Miller A.Z."/>
            <person name="Laiz L."/>
            <person name="Saiz-Jimenez C."/>
        </authorList>
    </citation>
    <scope>NUCLEOTIDE SEQUENCE [LARGE SCALE GENOMIC DNA]</scope>
    <source>
        <strain evidence="4">DSM 26381</strain>
    </source>
</reference>
<name>A0A419A8K8_9RHOB</name>
<feature type="domain" description="SH3b" evidence="2">
    <location>
        <begin position="123"/>
        <end position="176"/>
    </location>
</feature>
<proteinExistence type="predicted"/>
<dbReference type="InterPro" id="IPR003646">
    <property type="entry name" value="SH3-like_bac-type"/>
</dbReference>
<protein>
    <submittedName>
        <fullName evidence="3">SH3 domain-containing protein</fullName>
    </submittedName>
</protein>
<accession>A0A419A8K8</accession>
<feature type="region of interest" description="Disordered" evidence="1">
    <location>
        <begin position="58"/>
        <end position="117"/>
    </location>
</feature>
<evidence type="ECO:0000259" key="2">
    <source>
        <dbReference type="Pfam" id="PF08239"/>
    </source>
</evidence>
<gene>
    <name evidence="3" type="ORF">D3P05_08620</name>
</gene>
<dbReference type="Pfam" id="PF08239">
    <property type="entry name" value="SH3_3"/>
    <property type="match status" value="1"/>
</dbReference>
<dbReference type="OrthoDB" id="7433551at2"/>
<dbReference type="EMBL" id="QZEW01000029">
    <property type="protein sequence ID" value="RJL18022.1"/>
    <property type="molecule type" value="Genomic_DNA"/>
</dbReference>
<dbReference type="AlphaFoldDB" id="A0A419A8K8"/>
<evidence type="ECO:0000256" key="1">
    <source>
        <dbReference type="SAM" id="MobiDB-lite"/>
    </source>
</evidence>
<feature type="compositionally biased region" description="Low complexity" evidence="1">
    <location>
        <begin position="96"/>
        <end position="116"/>
    </location>
</feature>
<dbReference type="Proteomes" id="UP000283587">
    <property type="component" value="Unassembled WGS sequence"/>
</dbReference>